<sequence length="460" mass="50756">MASRRQTDLTTRKANTARDLALDVLLSVETRGAYSNLALTNALRHTRLDSRDVGLATELVYGTIGRLNTIDFYLTPLLKTPLHQLEDWVRNLLRLTVYQLMYLDRVPPFAAINEAVEIAKRRGAKASGFVNGVLRSFLRKKDDIKMPSRERNWVKRISLEHSHPEWMVKLWETTYGRETAEAICIANNVRPKVTLRVNSHRLTRDELLQQLLDAGVQAHASEVSPYGVLLDQGLDVAKLPAFQEGLCTVQDESSMLVAQALAPEKGMRVLDCCAAPGGKTTHLAELMGDEGEVFAVDIHEHKIELIFNVADRLGLQSITAQAGDIRDVVGEAGQFDSILLDAPCSGLGVIRRKPDLKWGKVPGDIAEIAGIQRDLLHTVAGALKPGGVLVYSTCTVAPEENEAMIAEFLALHPEFSGDPLQPHLPAEIMAGASPDAFSVQIFPQQYESDGFFIARLRRNS</sequence>
<dbReference type="InterPro" id="IPR054728">
    <property type="entry name" value="RsmB-like_ferredoxin"/>
</dbReference>
<evidence type="ECO:0000256" key="10">
    <source>
        <dbReference type="ARBA" id="ARBA00030399"/>
    </source>
</evidence>
<dbReference type="InterPro" id="IPR049560">
    <property type="entry name" value="MeTrfase_RsmB-F_NOP2_cat"/>
</dbReference>
<dbReference type="Gene3D" id="1.10.940.10">
    <property type="entry name" value="NusB-like"/>
    <property type="match status" value="1"/>
</dbReference>
<keyword evidence="5" id="KW-0698">rRNA processing</keyword>
<evidence type="ECO:0000256" key="4">
    <source>
        <dbReference type="ARBA" id="ARBA00022490"/>
    </source>
</evidence>
<evidence type="ECO:0000256" key="2">
    <source>
        <dbReference type="ARBA" id="ARBA00004496"/>
    </source>
</evidence>
<organism evidence="15 16">
    <name type="scientific">Tumebacillus amylolyticus</name>
    <dbReference type="NCBI Taxonomy" id="2801339"/>
    <lineage>
        <taxon>Bacteria</taxon>
        <taxon>Bacillati</taxon>
        <taxon>Bacillota</taxon>
        <taxon>Bacilli</taxon>
        <taxon>Bacillales</taxon>
        <taxon>Alicyclobacillaceae</taxon>
        <taxon>Tumebacillus</taxon>
    </lineage>
</organism>
<feature type="binding site" evidence="13">
    <location>
        <position position="341"/>
    </location>
    <ligand>
        <name>S-adenosyl-L-methionine</name>
        <dbReference type="ChEBI" id="CHEBI:59789"/>
    </ligand>
</feature>
<dbReference type="GO" id="GO:0008168">
    <property type="term" value="F:methyltransferase activity"/>
    <property type="evidence" value="ECO:0007669"/>
    <property type="project" value="UniProtKB-KW"/>
</dbReference>
<evidence type="ECO:0000256" key="7">
    <source>
        <dbReference type="ARBA" id="ARBA00022679"/>
    </source>
</evidence>
<evidence type="ECO:0000256" key="12">
    <source>
        <dbReference type="ARBA" id="ARBA00047283"/>
    </source>
</evidence>
<feature type="active site" description="Nucleophile" evidence="13">
    <location>
        <position position="394"/>
    </location>
</feature>
<dbReference type="Gene3D" id="3.30.70.1170">
    <property type="entry name" value="Sun protein, domain 3"/>
    <property type="match status" value="1"/>
</dbReference>
<keyword evidence="8 13" id="KW-0949">S-adenosyl-L-methionine</keyword>
<reference evidence="15 16" key="1">
    <citation type="submission" date="2021-01" db="EMBL/GenBank/DDBJ databases">
        <title>Tumebacillus sp. strain ITR2 16S ribosomal RNA gene Genome sequencing and assembly.</title>
        <authorList>
            <person name="Kang M."/>
        </authorList>
    </citation>
    <scope>NUCLEOTIDE SEQUENCE [LARGE SCALE GENOMIC DNA]</scope>
    <source>
        <strain evidence="15 16">ITR2</strain>
    </source>
</reference>
<evidence type="ECO:0000256" key="6">
    <source>
        <dbReference type="ARBA" id="ARBA00022603"/>
    </source>
</evidence>
<protein>
    <recommendedName>
        <fullName evidence="3">16S rRNA (cytosine(967)-C(5))-methyltransferase</fullName>
        <ecNumber evidence="3">2.1.1.176</ecNumber>
    </recommendedName>
    <alternativeName>
        <fullName evidence="10">16S rRNA m5C967 methyltransferase</fullName>
    </alternativeName>
    <alternativeName>
        <fullName evidence="11">rRNA (cytosine-C(5)-)-methyltransferase RsmB</fullName>
    </alternativeName>
</protein>
<dbReference type="NCBIfam" id="TIGR00563">
    <property type="entry name" value="rsmB"/>
    <property type="match status" value="1"/>
</dbReference>
<keyword evidence="16" id="KW-1185">Reference proteome</keyword>
<comment type="catalytic activity">
    <reaction evidence="12">
        <text>cytidine(967) in 16S rRNA + S-adenosyl-L-methionine = 5-methylcytidine(967) in 16S rRNA + S-adenosyl-L-homocysteine + H(+)</text>
        <dbReference type="Rhea" id="RHEA:42748"/>
        <dbReference type="Rhea" id="RHEA-COMP:10219"/>
        <dbReference type="Rhea" id="RHEA-COMP:10220"/>
        <dbReference type="ChEBI" id="CHEBI:15378"/>
        <dbReference type="ChEBI" id="CHEBI:57856"/>
        <dbReference type="ChEBI" id="CHEBI:59789"/>
        <dbReference type="ChEBI" id="CHEBI:74483"/>
        <dbReference type="ChEBI" id="CHEBI:82748"/>
        <dbReference type="EC" id="2.1.1.176"/>
    </reaction>
</comment>
<feature type="domain" description="SAM-dependent MTase RsmB/NOP-type" evidence="14">
    <location>
        <begin position="183"/>
        <end position="459"/>
    </location>
</feature>
<dbReference type="EC" id="2.1.1.176" evidence="3"/>
<evidence type="ECO:0000313" key="15">
    <source>
        <dbReference type="EMBL" id="MBL0388827.1"/>
    </source>
</evidence>
<evidence type="ECO:0000256" key="13">
    <source>
        <dbReference type="PROSITE-ProRule" id="PRU01023"/>
    </source>
</evidence>
<dbReference type="CDD" id="cd02440">
    <property type="entry name" value="AdoMet_MTases"/>
    <property type="match status" value="1"/>
</dbReference>
<gene>
    <name evidence="15" type="primary">rsmB</name>
    <name evidence="15" type="ORF">JJB07_19680</name>
</gene>
<dbReference type="GO" id="GO:0032259">
    <property type="term" value="P:methylation"/>
    <property type="evidence" value="ECO:0007669"/>
    <property type="project" value="UniProtKB-KW"/>
</dbReference>
<feature type="binding site" evidence="13">
    <location>
        <position position="324"/>
    </location>
    <ligand>
        <name>S-adenosyl-L-methionine</name>
        <dbReference type="ChEBI" id="CHEBI:59789"/>
    </ligand>
</feature>
<dbReference type="InterPro" id="IPR006027">
    <property type="entry name" value="NusB_RsmB_TIM44"/>
</dbReference>
<evidence type="ECO:0000256" key="8">
    <source>
        <dbReference type="ARBA" id="ARBA00022691"/>
    </source>
</evidence>
<evidence type="ECO:0000256" key="9">
    <source>
        <dbReference type="ARBA" id="ARBA00022884"/>
    </source>
</evidence>
<evidence type="ECO:0000259" key="14">
    <source>
        <dbReference type="PROSITE" id="PS51686"/>
    </source>
</evidence>
<dbReference type="Gene3D" id="3.40.50.150">
    <property type="entry name" value="Vaccinia Virus protein VP39"/>
    <property type="match status" value="1"/>
</dbReference>
<dbReference type="Pfam" id="PF01029">
    <property type="entry name" value="NusB"/>
    <property type="match status" value="1"/>
</dbReference>
<evidence type="ECO:0000256" key="11">
    <source>
        <dbReference type="ARBA" id="ARBA00031088"/>
    </source>
</evidence>
<evidence type="ECO:0000256" key="3">
    <source>
        <dbReference type="ARBA" id="ARBA00012140"/>
    </source>
</evidence>
<dbReference type="PRINTS" id="PR02008">
    <property type="entry name" value="RCMTFAMILY"/>
</dbReference>
<dbReference type="NCBIfam" id="NF011494">
    <property type="entry name" value="PRK14902.1"/>
    <property type="match status" value="1"/>
</dbReference>
<keyword evidence="4" id="KW-0963">Cytoplasm</keyword>
<evidence type="ECO:0000256" key="1">
    <source>
        <dbReference type="ARBA" id="ARBA00002724"/>
    </source>
</evidence>
<accession>A0ABS1JEZ6</accession>
<dbReference type="PROSITE" id="PS51686">
    <property type="entry name" value="SAM_MT_RSMB_NOP"/>
    <property type="match status" value="1"/>
</dbReference>
<comment type="similarity">
    <text evidence="13">Belongs to the class I-like SAM-binding methyltransferase superfamily. RsmB/NOP family.</text>
</comment>
<keyword evidence="7 13" id="KW-0808">Transferase</keyword>
<dbReference type="InterPro" id="IPR029063">
    <property type="entry name" value="SAM-dependent_MTases_sf"/>
</dbReference>
<dbReference type="SUPFAM" id="SSF53335">
    <property type="entry name" value="S-adenosyl-L-methionine-dependent methyltransferases"/>
    <property type="match status" value="1"/>
</dbReference>
<feature type="binding site" evidence="13">
    <location>
        <position position="297"/>
    </location>
    <ligand>
        <name>S-adenosyl-L-methionine</name>
        <dbReference type="ChEBI" id="CHEBI:59789"/>
    </ligand>
</feature>
<comment type="function">
    <text evidence="1">Specifically methylates the cytosine at position 967 (m5C967) of 16S rRNA.</text>
</comment>
<proteinExistence type="inferred from homology"/>
<dbReference type="Pfam" id="PF22458">
    <property type="entry name" value="RsmF-B_ferredox"/>
    <property type="match status" value="1"/>
</dbReference>
<evidence type="ECO:0000256" key="5">
    <source>
        <dbReference type="ARBA" id="ARBA00022552"/>
    </source>
</evidence>
<keyword evidence="6 13" id="KW-0489">Methyltransferase</keyword>
<dbReference type="PANTHER" id="PTHR22807:SF53">
    <property type="entry name" value="RIBOSOMAL RNA SMALL SUBUNIT METHYLTRANSFERASE B-RELATED"/>
    <property type="match status" value="1"/>
</dbReference>
<dbReference type="Pfam" id="PF01189">
    <property type="entry name" value="Methyltr_RsmB-F"/>
    <property type="match status" value="1"/>
</dbReference>
<name>A0ABS1JEZ6_9BACL</name>
<evidence type="ECO:0000313" key="16">
    <source>
        <dbReference type="Proteomes" id="UP000602284"/>
    </source>
</evidence>
<dbReference type="InterPro" id="IPR035926">
    <property type="entry name" value="NusB-like_sf"/>
</dbReference>
<keyword evidence="9 13" id="KW-0694">RNA-binding</keyword>
<dbReference type="SUPFAM" id="SSF48013">
    <property type="entry name" value="NusB-like"/>
    <property type="match status" value="1"/>
</dbReference>
<dbReference type="InterPro" id="IPR023267">
    <property type="entry name" value="RCMT"/>
</dbReference>
<dbReference type="EMBL" id="JAEQNB010000007">
    <property type="protein sequence ID" value="MBL0388827.1"/>
    <property type="molecule type" value="Genomic_DNA"/>
</dbReference>
<dbReference type="Proteomes" id="UP000602284">
    <property type="component" value="Unassembled WGS sequence"/>
</dbReference>
<feature type="binding site" evidence="13">
    <location>
        <begin position="273"/>
        <end position="279"/>
    </location>
    <ligand>
        <name>S-adenosyl-L-methionine</name>
        <dbReference type="ChEBI" id="CHEBI:59789"/>
    </ligand>
</feature>
<comment type="caution">
    <text evidence="15">The sequence shown here is derived from an EMBL/GenBank/DDBJ whole genome shotgun (WGS) entry which is preliminary data.</text>
</comment>
<comment type="subcellular location">
    <subcellularLocation>
        <location evidence="2">Cytoplasm</location>
    </subcellularLocation>
</comment>
<dbReference type="InterPro" id="IPR001678">
    <property type="entry name" value="MeTrfase_RsmB-F_NOP2_dom"/>
</dbReference>
<dbReference type="InterPro" id="IPR004573">
    <property type="entry name" value="rRNA_ssu_MeTfrase_B"/>
</dbReference>
<dbReference type="PANTHER" id="PTHR22807">
    <property type="entry name" value="NOP2 YEAST -RELATED NOL1/NOP2/FMU SUN DOMAIN-CONTAINING"/>
    <property type="match status" value="1"/>
</dbReference>